<gene>
    <name evidence="8" type="ORF">EDD42_1378</name>
</gene>
<comment type="caution">
    <text evidence="8">The sequence shown here is derived from an EMBL/GenBank/DDBJ whole genome shotgun (WGS) entry which is preliminary data.</text>
</comment>
<dbReference type="InterPro" id="IPR035906">
    <property type="entry name" value="MetI-like_sf"/>
</dbReference>
<dbReference type="Gene3D" id="1.10.3720.10">
    <property type="entry name" value="MetI-like"/>
    <property type="match status" value="1"/>
</dbReference>
<dbReference type="EMBL" id="RKHL01000001">
    <property type="protein sequence ID" value="ROR81322.1"/>
    <property type="molecule type" value="Genomic_DNA"/>
</dbReference>
<evidence type="ECO:0000313" key="8">
    <source>
        <dbReference type="EMBL" id="ROR81322.1"/>
    </source>
</evidence>
<protein>
    <submittedName>
        <fullName evidence="8">Peptide/nickel transport system permease protein</fullName>
    </submittedName>
</protein>
<accession>A0A1S7B848</accession>
<dbReference type="CDD" id="cd06261">
    <property type="entry name" value="TM_PBP2"/>
    <property type="match status" value="1"/>
</dbReference>
<proteinExistence type="inferred from homology"/>
<evidence type="ECO:0000313" key="9">
    <source>
        <dbReference type="Proteomes" id="UP000266915"/>
    </source>
</evidence>
<dbReference type="AlphaFoldDB" id="A0A1S7B848"/>
<feature type="transmembrane region" description="Helical" evidence="7">
    <location>
        <begin position="104"/>
        <end position="125"/>
    </location>
</feature>
<keyword evidence="5 7" id="KW-1133">Transmembrane helix</keyword>
<name>A0A1S7B848_9MICO</name>
<comment type="subcellular location">
    <subcellularLocation>
        <location evidence="1 7">Cell membrane</location>
        <topology evidence="1 7">Multi-pass membrane protein</topology>
    </subcellularLocation>
</comment>
<keyword evidence="4 7" id="KW-0812">Transmembrane</keyword>
<keyword evidence="2 7" id="KW-0813">Transport</keyword>
<reference evidence="8 9" key="1">
    <citation type="submission" date="2018-11" db="EMBL/GenBank/DDBJ databases">
        <title>Sequencing the genomes of 1000 actinobacteria strains.</title>
        <authorList>
            <person name="Klenk H.-P."/>
        </authorList>
    </citation>
    <scope>NUCLEOTIDE SEQUENCE [LARGE SCALE GENOMIC DNA]</scope>
    <source>
        <strain evidence="8 9">DSM 14012</strain>
    </source>
</reference>
<dbReference type="PANTHER" id="PTHR43163:SF9">
    <property type="entry name" value="ABC TRANSPORTER PERMEASE PROTEIN"/>
    <property type="match status" value="1"/>
</dbReference>
<evidence type="ECO:0000256" key="3">
    <source>
        <dbReference type="ARBA" id="ARBA00022475"/>
    </source>
</evidence>
<dbReference type="Pfam" id="PF00528">
    <property type="entry name" value="BPD_transp_1"/>
    <property type="match status" value="1"/>
</dbReference>
<evidence type="ECO:0000256" key="6">
    <source>
        <dbReference type="ARBA" id="ARBA00023136"/>
    </source>
</evidence>
<comment type="similarity">
    <text evidence="7">Belongs to the binding-protein-dependent transport system permease family.</text>
</comment>
<feature type="transmembrane region" description="Helical" evidence="7">
    <location>
        <begin position="192"/>
        <end position="210"/>
    </location>
</feature>
<keyword evidence="6 7" id="KW-0472">Membrane</keyword>
<dbReference type="InterPro" id="IPR000515">
    <property type="entry name" value="MetI-like"/>
</dbReference>
<feature type="transmembrane region" description="Helical" evidence="7">
    <location>
        <begin position="137"/>
        <end position="158"/>
    </location>
</feature>
<dbReference type="GO" id="GO:0055085">
    <property type="term" value="P:transmembrane transport"/>
    <property type="evidence" value="ECO:0007669"/>
    <property type="project" value="InterPro"/>
</dbReference>
<dbReference type="PROSITE" id="PS50928">
    <property type="entry name" value="ABC_TM1"/>
    <property type="match status" value="1"/>
</dbReference>
<evidence type="ECO:0000256" key="7">
    <source>
        <dbReference type="RuleBase" id="RU363032"/>
    </source>
</evidence>
<dbReference type="PANTHER" id="PTHR43163">
    <property type="entry name" value="DIPEPTIDE TRANSPORT SYSTEM PERMEASE PROTEIN DPPB-RELATED"/>
    <property type="match status" value="1"/>
</dbReference>
<feature type="transmembrane region" description="Helical" evidence="7">
    <location>
        <begin position="295"/>
        <end position="321"/>
    </location>
</feature>
<dbReference type="Proteomes" id="UP000266915">
    <property type="component" value="Unassembled WGS sequence"/>
</dbReference>
<dbReference type="SUPFAM" id="SSF161098">
    <property type="entry name" value="MetI-like"/>
    <property type="match status" value="1"/>
</dbReference>
<keyword evidence="9" id="KW-1185">Reference proteome</keyword>
<feature type="transmembrane region" description="Helical" evidence="7">
    <location>
        <begin position="12"/>
        <end position="31"/>
    </location>
</feature>
<organism evidence="8 9">
    <name type="scientific">Plantibacter flavus</name>
    <dbReference type="NCBI Taxonomy" id="150123"/>
    <lineage>
        <taxon>Bacteria</taxon>
        <taxon>Bacillati</taxon>
        <taxon>Actinomycetota</taxon>
        <taxon>Actinomycetes</taxon>
        <taxon>Micrococcales</taxon>
        <taxon>Microbacteriaceae</taxon>
        <taxon>Plantibacter</taxon>
    </lineage>
</organism>
<evidence type="ECO:0000256" key="4">
    <source>
        <dbReference type="ARBA" id="ARBA00022692"/>
    </source>
</evidence>
<feature type="transmembrane region" description="Helical" evidence="7">
    <location>
        <begin position="256"/>
        <end position="275"/>
    </location>
</feature>
<keyword evidence="3" id="KW-1003">Cell membrane</keyword>
<dbReference type="STRING" id="150123.BWO91_07360"/>
<dbReference type="OrthoDB" id="147639at2"/>
<sequence>MIGFIARRLVNYLFLSAIATMLGYVLVSMTLQPSARFLGKNPPIPQASIDAALDKMGVNPKVPLLERLWDWVTQLVTTGSLGISTRGTQVTADIFERSGTSLRLLVIGTILGAVIGVALGVWGAVRQYRASDQIITYASFTILAMPVFVIGVVLMILATSLNQAVGTNVINFTGEYTAGLQGGFWTQFGDRAMHLLLPTITLTVGAVASYSRYQRSAMLDVMSADYIRTARSKGRTRGSAIIRHGVRVALIPMSTFFAYSFGLILTGASVTENVFSWHGMGEYLLTSVSNSDINAAAGTILFTSILVLIAGTLSDVIYAALDPRVRV</sequence>
<evidence type="ECO:0000256" key="1">
    <source>
        <dbReference type="ARBA" id="ARBA00004651"/>
    </source>
</evidence>
<dbReference type="RefSeq" id="WP_064296413.1">
    <property type="nucleotide sequence ID" value="NZ_CP019402.1"/>
</dbReference>
<evidence type="ECO:0000256" key="2">
    <source>
        <dbReference type="ARBA" id="ARBA00022448"/>
    </source>
</evidence>
<evidence type="ECO:0000256" key="5">
    <source>
        <dbReference type="ARBA" id="ARBA00022989"/>
    </source>
</evidence>
<dbReference type="GO" id="GO:0005886">
    <property type="term" value="C:plasma membrane"/>
    <property type="evidence" value="ECO:0007669"/>
    <property type="project" value="UniProtKB-SubCell"/>
</dbReference>
<dbReference type="KEGG" id="pflu:BWO91_07360"/>